<reference evidence="2 3" key="1">
    <citation type="journal article" date="2021" name="BMC Biol.">
        <title>Horizontally acquired antibacterial genes associated with adaptive radiation of ladybird beetles.</title>
        <authorList>
            <person name="Li H.S."/>
            <person name="Tang X.F."/>
            <person name="Huang Y.H."/>
            <person name="Xu Z.Y."/>
            <person name="Chen M.L."/>
            <person name="Du X.Y."/>
            <person name="Qiu B.Y."/>
            <person name="Chen P.T."/>
            <person name="Zhang W."/>
            <person name="Slipinski A."/>
            <person name="Escalona H.E."/>
            <person name="Waterhouse R.M."/>
            <person name="Zwick A."/>
            <person name="Pang H."/>
        </authorList>
    </citation>
    <scope>NUCLEOTIDE SEQUENCE [LARGE SCALE GENOMIC DNA]</scope>
    <source>
        <strain evidence="2">SYSU2018</strain>
    </source>
</reference>
<feature type="compositionally biased region" description="Polar residues" evidence="1">
    <location>
        <begin position="74"/>
        <end position="87"/>
    </location>
</feature>
<keyword evidence="3" id="KW-1185">Reference proteome</keyword>
<feature type="region of interest" description="Disordered" evidence="1">
    <location>
        <begin position="1"/>
        <end position="99"/>
    </location>
</feature>
<feature type="compositionally biased region" description="Acidic residues" evidence="1">
    <location>
        <begin position="19"/>
        <end position="35"/>
    </location>
</feature>
<dbReference type="AlphaFoldDB" id="A0ABD2NMZ0"/>
<comment type="caution">
    <text evidence="2">The sequence shown here is derived from an EMBL/GenBank/DDBJ whole genome shotgun (WGS) entry which is preliminary data.</text>
</comment>
<organism evidence="2 3">
    <name type="scientific">Cryptolaemus montrouzieri</name>
    <dbReference type="NCBI Taxonomy" id="559131"/>
    <lineage>
        <taxon>Eukaryota</taxon>
        <taxon>Metazoa</taxon>
        <taxon>Ecdysozoa</taxon>
        <taxon>Arthropoda</taxon>
        <taxon>Hexapoda</taxon>
        <taxon>Insecta</taxon>
        <taxon>Pterygota</taxon>
        <taxon>Neoptera</taxon>
        <taxon>Endopterygota</taxon>
        <taxon>Coleoptera</taxon>
        <taxon>Polyphaga</taxon>
        <taxon>Cucujiformia</taxon>
        <taxon>Coccinelloidea</taxon>
        <taxon>Coccinellidae</taxon>
        <taxon>Scymninae</taxon>
        <taxon>Scymnini</taxon>
        <taxon>Cryptolaemus</taxon>
    </lineage>
</organism>
<protein>
    <submittedName>
        <fullName evidence="2">Uncharacterized protein</fullName>
    </submittedName>
</protein>
<accession>A0ABD2NMZ0</accession>
<dbReference type="EMBL" id="JABFTP020000124">
    <property type="protein sequence ID" value="KAL3279695.1"/>
    <property type="molecule type" value="Genomic_DNA"/>
</dbReference>
<gene>
    <name evidence="2" type="ORF">HHI36_017201</name>
</gene>
<dbReference type="Proteomes" id="UP001516400">
    <property type="component" value="Unassembled WGS sequence"/>
</dbReference>
<evidence type="ECO:0000313" key="2">
    <source>
        <dbReference type="EMBL" id="KAL3279695.1"/>
    </source>
</evidence>
<feature type="compositionally biased region" description="Acidic residues" evidence="1">
    <location>
        <begin position="45"/>
        <end position="56"/>
    </location>
</feature>
<evidence type="ECO:0000256" key="1">
    <source>
        <dbReference type="SAM" id="MobiDB-lite"/>
    </source>
</evidence>
<name>A0ABD2NMZ0_9CUCU</name>
<feature type="compositionally biased region" description="Basic and acidic residues" evidence="1">
    <location>
        <begin position="1"/>
        <end position="11"/>
    </location>
</feature>
<evidence type="ECO:0000313" key="3">
    <source>
        <dbReference type="Proteomes" id="UP001516400"/>
    </source>
</evidence>
<sequence length="99" mass="11235">MSSRPLRDSKIAEFSNICEDSEDDDDSIADSDYQGENEMQQDQFSNDENEDDEVNIDEIIRRLEDSEPDPSPSISALLTGSQPTQSEGRPRKQQKLNLQ</sequence>
<proteinExistence type="predicted"/>